<keyword evidence="5" id="KW-1185">Reference proteome</keyword>
<dbReference type="Proteomes" id="UP000604391">
    <property type="component" value="Unassembled WGS sequence"/>
</dbReference>
<dbReference type="Pfam" id="PF01992">
    <property type="entry name" value="vATP-synt_AC39"/>
    <property type="match status" value="1"/>
</dbReference>
<dbReference type="PANTHER" id="PTHR38682">
    <property type="entry name" value="V-TYPE ATP SYNTHASE SUBUNIT C"/>
    <property type="match status" value="1"/>
</dbReference>
<name>A0A832XL51_9ARCH</name>
<dbReference type="SUPFAM" id="SSF103486">
    <property type="entry name" value="V-type ATP synthase subunit C"/>
    <property type="match status" value="1"/>
</dbReference>
<gene>
    <name evidence="4" type="ORF">H1011_01190</name>
</gene>
<organism evidence="4 5">
    <name type="scientific">Candidatus Undinarchaeum marinum</name>
    <dbReference type="NCBI Taxonomy" id="2756141"/>
    <lineage>
        <taxon>Archaea</taxon>
        <taxon>Candidatus Undinarchaeota</taxon>
        <taxon>Candidatus Undinarchaeia</taxon>
        <taxon>Candidatus Undinarchaeales</taxon>
        <taxon>Candidatus Undinarchaeaceae</taxon>
        <taxon>Candidatus Undinarchaeum</taxon>
    </lineage>
</organism>
<dbReference type="InterPro" id="IPR002843">
    <property type="entry name" value="ATPase_V0-cplx_csu/dsu"/>
</dbReference>
<dbReference type="InterPro" id="IPR050873">
    <property type="entry name" value="V-ATPase_V0D/AC39_subunit"/>
</dbReference>
<keyword evidence="3" id="KW-0406">Ion transport</keyword>
<keyword evidence="2" id="KW-0813">Transport</keyword>
<evidence type="ECO:0000256" key="3">
    <source>
        <dbReference type="ARBA" id="ARBA00023065"/>
    </source>
</evidence>
<dbReference type="InterPro" id="IPR044911">
    <property type="entry name" value="V-type_ATPase_csu/dsu_dom_3"/>
</dbReference>
<sequence length="344" mass="39827">MKITKKFAPTRGEISEEYYYAGTRARAGIAKRISDVDYDRFLKMGINEIVKFLEERDYKEAVDTLGMKYSKVELIERALYQNFAQVIDGILKYVPEQSPLITYITKYDIYNIKSILRGRSSGRSNEELERVMIPAGNLRHEFYLNLIENSSSVAEVVQGLKGTQYYKVLDGLDQNDIEELEDSLDKSYYEKSLAAGRGDSEFMDFVREEIDIKNAITILRLGNSKTKAESKYFIAGGKITVKSLKALAEKDLPSMIDFFKKRKFWKYVESGIKDIRKMETGLRKYLMMRSTVLLRDYNPNLKTVLGYIIVKEREMANVRMVVRSKQMKSAEMEVLVRSGMYLEN</sequence>
<proteinExistence type="inferred from homology"/>
<comment type="caution">
    <text evidence="4">The sequence shown here is derived from an EMBL/GenBank/DDBJ whole genome shotgun (WGS) entry which is preliminary data.</text>
</comment>
<dbReference type="AlphaFoldDB" id="A0A832XL51"/>
<evidence type="ECO:0000313" key="4">
    <source>
        <dbReference type="EMBL" id="HIJ99422.1"/>
    </source>
</evidence>
<dbReference type="Gene3D" id="1.10.132.50">
    <property type="entry name" value="ATP synthase (C/AC39) subunit, domain 3"/>
    <property type="match status" value="1"/>
</dbReference>
<evidence type="ECO:0000256" key="2">
    <source>
        <dbReference type="ARBA" id="ARBA00022448"/>
    </source>
</evidence>
<evidence type="ECO:0000256" key="1">
    <source>
        <dbReference type="ARBA" id="ARBA00006709"/>
    </source>
</evidence>
<dbReference type="GO" id="GO:0046961">
    <property type="term" value="F:proton-transporting ATPase activity, rotational mechanism"/>
    <property type="evidence" value="ECO:0007669"/>
    <property type="project" value="InterPro"/>
</dbReference>
<dbReference type="InterPro" id="IPR036079">
    <property type="entry name" value="ATPase_csu/dsu_sf"/>
</dbReference>
<dbReference type="Gene3D" id="1.20.1690.10">
    <property type="entry name" value="V-type ATP synthase subunit C domain"/>
    <property type="match status" value="2"/>
</dbReference>
<protein>
    <submittedName>
        <fullName evidence="4">V-type ATPase subunit</fullName>
    </submittedName>
</protein>
<accession>A0A832XL51</accession>
<reference evidence="4 5" key="1">
    <citation type="journal article" name="Nat. Commun.">
        <title>Undinarchaeota illuminate DPANN phylogeny and the impact of gene transfer on archaeal evolution.</title>
        <authorList>
            <person name="Dombrowski N."/>
            <person name="Williams T.A."/>
            <person name="Sun J."/>
            <person name="Woodcroft B.J."/>
            <person name="Lee J.H."/>
            <person name="Minh B.Q."/>
            <person name="Rinke C."/>
            <person name="Spang A."/>
        </authorList>
    </citation>
    <scope>NUCLEOTIDE SEQUENCE [LARGE SCALE GENOMIC DNA]</scope>
    <source>
        <strain evidence="4">MAG_bin17</strain>
    </source>
</reference>
<dbReference type="PANTHER" id="PTHR38682:SF1">
    <property type="entry name" value="V-TYPE ATP SYNTHASE SUBUNIT C"/>
    <property type="match status" value="1"/>
</dbReference>
<comment type="similarity">
    <text evidence="1">Belongs to the V-ATPase V0D/AC39 subunit family.</text>
</comment>
<evidence type="ECO:0000313" key="5">
    <source>
        <dbReference type="Proteomes" id="UP000604391"/>
    </source>
</evidence>
<dbReference type="EMBL" id="DVAD01000007">
    <property type="protein sequence ID" value="HIJ99422.1"/>
    <property type="molecule type" value="Genomic_DNA"/>
</dbReference>
<dbReference type="InterPro" id="IPR035067">
    <property type="entry name" value="V-type_ATPase_csu/dsu"/>
</dbReference>